<evidence type="ECO:0000313" key="14">
    <source>
        <dbReference type="Proteomes" id="UP000034805"/>
    </source>
</evidence>
<keyword evidence="3" id="KW-0964">Secreted</keyword>
<evidence type="ECO:0000256" key="6">
    <source>
        <dbReference type="ARBA" id="ARBA00022737"/>
    </source>
</evidence>
<sequence>AAHNQSCAHDKDVGLVCSGYTGVRLSGGSNHCSGKVELRYNGKWGTVCDTSWDVRASAVLCHQLKCGHAVGQA</sequence>
<feature type="domain" description="SRCR" evidence="12">
    <location>
        <begin position="23"/>
        <end position="73"/>
    </location>
</feature>
<dbReference type="GO" id="GO:0031638">
    <property type="term" value="P:zymogen activation"/>
    <property type="evidence" value="ECO:0007669"/>
    <property type="project" value="TreeGrafter"/>
</dbReference>
<dbReference type="FunFam" id="3.10.250.10:FF:000016">
    <property type="entry name" value="Scavenger receptor cysteine-rich protein type 12"/>
    <property type="match status" value="1"/>
</dbReference>
<evidence type="ECO:0000256" key="1">
    <source>
        <dbReference type="ARBA" id="ARBA00004167"/>
    </source>
</evidence>
<evidence type="ECO:0000256" key="3">
    <source>
        <dbReference type="ARBA" id="ARBA00022525"/>
    </source>
</evidence>
<gene>
    <name evidence="13" type="ORF">Z043_125876</name>
</gene>
<keyword evidence="9" id="KW-1015">Disulfide bond</keyword>
<dbReference type="AlphaFoldDB" id="A0A0P7W6C6"/>
<evidence type="ECO:0000256" key="4">
    <source>
        <dbReference type="ARBA" id="ARBA00022692"/>
    </source>
</evidence>
<keyword evidence="8" id="KW-0472">Membrane</keyword>
<accession>A0A0P7W6C6</accession>
<keyword evidence="5" id="KW-0732">Signal</keyword>
<dbReference type="GO" id="GO:0005615">
    <property type="term" value="C:extracellular space"/>
    <property type="evidence" value="ECO:0007669"/>
    <property type="project" value="TreeGrafter"/>
</dbReference>
<keyword evidence="6" id="KW-0677">Repeat</keyword>
<feature type="non-terminal residue" evidence="13">
    <location>
        <position position="1"/>
    </location>
</feature>
<feature type="non-terminal residue" evidence="13">
    <location>
        <position position="73"/>
    </location>
</feature>
<dbReference type="Gene3D" id="3.10.250.10">
    <property type="entry name" value="SRCR-like domain"/>
    <property type="match status" value="1"/>
</dbReference>
<protein>
    <recommendedName>
        <fullName evidence="12">SRCR domain-containing protein</fullName>
    </recommendedName>
</protein>
<comment type="subcellular location">
    <subcellularLocation>
        <location evidence="1">Membrane</location>
        <topology evidence="1">Single-pass membrane protein</topology>
    </subcellularLocation>
    <subcellularLocation>
        <location evidence="2">Secreted</location>
    </subcellularLocation>
</comment>
<proteinExistence type="predicted"/>
<comment type="caution">
    <text evidence="13">The sequence shown here is derived from an EMBL/GenBank/DDBJ whole genome shotgun (WGS) entry which is preliminary data.</text>
</comment>
<evidence type="ECO:0000259" key="12">
    <source>
        <dbReference type="PROSITE" id="PS50287"/>
    </source>
</evidence>
<dbReference type="PROSITE" id="PS50287">
    <property type="entry name" value="SRCR_2"/>
    <property type="match status" value="1"/>
</dbReference>
<dbReference type="PANTHER" id="PTHR48071">
    <property type="entry name" value="SRCR DOMAIN-CONTAINING PROTEIN"/>
    <property type="match status" value="1"/>
</dbReference>
<comment type="caution">
    <text evidence="11">Lacks conserved residue(s) required for the propagation of feature annotation.</text>
</comment>
<keyword evidence="10" id="KW-0325">Glycoprotein</keyword>
<evidence type="ECO:0000313" key="13">
    <source>
        <dbReference type="EMBL" id="KPP56498.1"/>
    </source>
</evidence>
<name>A0A0P7W6C6_SCLFO</name>
<evidence type="ECO:0000256" key="8">
    <source>
        <dbReference type="ARBA" id="ARBA00023136"/>
    </source>
</evidence>
<evidence type="ECO:0000256" key="7">
    <source>
        <dbReference type="ARBA" id="ARBA00022989"/>
    </source>
</evidence>
<dbReference type="EMBL" id="JARO02020701">
    <property type="protein sequence ID" value="KPP56498.1"/>
    <property type="molecule type" value="Genomic_DNA"/>
</dbReference>
<evidence type="ECO:0000256" key="10">
    <source>
        <dbReference type="ARBA" id="ARBA00023180"/>
    </source>
</evidence>
<keyword evidence="4" id="KW-0812">Transmembrane</keyword>
<dbReference type="InterPro" id="IPR036772">
    <property type="entry name" value="SRCR-like_dom_sf"/>
</dbReference>
<organism evidence="13 14">
    <name type="scientific">Scleropages formosus</name>
    <name type="common">Asian bonytongue</name>
    <name type="synonym">Osteoglossum formosum</name>
    <dbReference type="NCBI Taxonomy" id="113540"/>
    <lineage>
        <taxon>Eukaryota</taxon>
        <taxon>Metazoa</taxon>
        <taxon>Chordata</taxon>
        <taxon>Craniata</taxon>
        <taxon>Vertebrata</taxon>
        <taxon>Euteleostomi</taxon>
        <taxon>Actinopterygii</taxon>
        <taxon>Neopterygii</taxon>
        <taxon>Teleostei</taxon>
        <taxon>Osteoglossocephala</taxon>
        <taxon>Osteoglossomorpha</taxon>
        <taxon>Osteoglossiformes</taxon>
        <taxon>Osteoglossidae</taxon>
        <taxon>Scleropages</taxon>
    </lineage>
</organism>
<dbReference type="Proteomes" id="UP000034805">
    <property type="component" value="Unassembled WGS sequence"/>
</dbReference>
<dbReference type="SUPFAM" id="SSF56487">
    <property type="entry name" value="SRCR-like"/>
    <property type="match status" value="1"/>
</dbReference>
<reference evidence="13 14" key="1">
    <citation type="submission" date="2015-08" db="EMBL/GenBank/DDBJ databases">
        <title>The genome of the Asian arowana (Scleropages formosus).</title>
        <authorList>
            <person name="Tan M.H."/>
            <person name="Gan H.M."/>
            <person name="Croft L.J."/>
            <person name="Austin C.M."/>
        </authorList>
    </citation>
    <scope>NUCLEOTIDE SEQUENCE [LARGE SCALE GENOMIC DNA]</scope>
    <source>
        <strain evidence="13">Aro1</strain>
    </source>
</reference>
<evidence type="ECO:0000256" key="5">
    <source>
        <dbReference type="ARBA" id="ARBA00022729"/>
    </source>
</evidence>
<keyword evidence="7" id="KW-1133">Transmembrane helix</keyword>
<evidence type="ECO:0000256" key="11">
    <source>
        <dbReference type="PROSITE-ProRule" id="PRU00196"/>
    </source>
</evidence>
<dbReference type="GO" id="GO:0004252">
    <property type="term" value="F:serine-type endopeptidase activity"/>
    <property type="evidence" value="ECO:0007669"/>
    <property type="project" value="TreeGrafter"/>
</dbReference>
<evidence type="ECO:0000256" key="9">
    <source>
        <dbReference type="ARBA" id="ARBA00023157"/>
    </source>
</evidence>
<dbReference type="InterPro" id="IPR001190">
    <property type="entry name" value="SRCR"/>
</dbReference>
<dbReference type="Pfam" id="PF00530">
    <property type="entry name" value="SRCR"/>
    <property type="match status" value="1"/>
</dbReference>
<dbReference type="GO" id="GO:0005886">
    <property type="term" value="C:plasma membrane"/>
    <property type="evidence" value="ECO:0007669"/>
    <property type="project" value="TreeGrafter"/>
</dbReference>
<evidence type="ECO:0000256" key="2">
    <source>
        <dbReference type="ARBA" id="ARBA00004613"/>
    </source>
</evidence>
<dbReference type="PANTHER" id="PTHR48071:SF15">
    <property type="entry name" value="SRCR DOMAIN-CONTAINING PROTEIN"/>
    <property type="match status" value="1"/>
</dbReference>
<dbReference type="PRINTS" id="PR00258">
    <property type="entry name" value="SPERACTRCPTR"/>
</dbReference>